<protein>
    <submittedName>
        <fullName evidence="1">Uncharacterized protein</fullName>
    </submittedName>
</protein>
<reference evidence="1" key="1">
    <citation type="journal article" date="2020" name="Nature">
        <title>Giant virus diversity and host interactions through global metagenomics.</title>
        <authorList>
            <person name="Schulz F."/>
            <person name="Roux S."/>
            <person name="Paez-Espino D."/>
            <person name="Jungbluth S."/>
            <person name="Walsh D.A."/>
            <person name="Denef V.J."/>
            <person name="McMahon K.D."/>
            <person name="Konstantinidis K.T."/>
            <person name="Eloe-Fadrosh E.A."/>
            <person name="Kyrpides N.C."/>
            <person name="Woyke T."/>
        </authorList>
    </citation>
    <scope>NUCLEOTIDE SEQUENCE</scope>
    <source>
        <strain evidence="1">GVMAG-M-3300025860-20</strain>
    </source>
</reference>
<proteinExistence type="predicted"/>
<sequence length="160" mass="18809">MEGRLEDYEKETLMWWQNKPIPWSIIKAECISNEKAAEQIIEFIKKWENPAIIPSRTLKIVTDNCWFDDTWISWFLCTYGKQFGGLPLHENYYTGYTKLDYMIDINQRIKAITADMGMKIGSFIPSVLHDHTPVADSRGIVERYVHYMSVLKSYRSRSSN</sequence>
<name>A0A6C0JBB1_9ZZZZ</name>
<organism evidence="1">
    <name type="scientific">viral metagenome</name>
    <dbReference type="NCBI Taxonomy" id="1070528"/>
    <lineage>
        <taxon>unclassified sequences</taxon>
        <taxon>metagenomes</taxon>
        <taxon>organismal metagenomes</taxon>
    </lineage>
</organism>
<evidence type="ECO:0000313" key="1">
    <source>
        <dbReference type="EMBL" id="QHU00914.1"/>
    </source>
</evidence>
<dbReference type="EMBL" id="MN740331">
    <property type="protein sequence ID" value="QHU00914.1"/>
    <property type="molecule type" value="Genomic_DNA"/>
</dbReference>
<dbReference type="AlphaFoldDB" id="A0A6C0JBB1"/>
<accession>A0A6C0JBB1</accession>